<accession>A0ABN3KHF8</accession>
<dbReference type="Proteomes" id="UP001501231">
    <property type="component" value="Unassembled WGS sequence"/>
</dbReference>
<organism evidence="2 3">
    <name type="scientific">Actinomadura vinacea</name>
    <dbReference type="NCBI Taxonomy" id="115336"/>
    <lineage>
        <taxon>Bacteria</taxon>
        <taxon>Bacillati</taxon>
        <taxon>Actinomycetota</taxon>
        <taxon>Actinomycetes</taxon>
        <taxon>Streptosporangiales</taxon>
        <taxon>Thermomonosporaceae</taxon>
        <taxon>Actinomadura</taxon>
    </lineage>
</organism>
<dbReference type="EMBL" id="BAAARW010000050">
    <property type="protein sequence ID" value="GAA2459512.1"/>
    <property type="molecule type" value="Genomic_DNA"/>
</dbReference>
<protein>
    <recommendedName>
        <fullName evidence="1">DUF4132 domain-containing protein</fullName>
    </recommendedName>
</protein>
<evidence type="ECO:0000259" key="1">
    <source>
        <dbReference type="Pfam" id="PF13569"/>
    </source>
</evidence>
<reference evidence="2 3" key="1">
    <citation type="journal article" date="2019" name="Int. J. Syst. Evol. Microbiol.">
        <title>The Global Catalogue of Microorganisms (GCM) 10K type strain sequencing project: providing services to taxonomists for standard genome sequencing and annotation.</title>
        <authorList>
            <consortium name="The Broad Institute Genomics Platform"/>
            <consortium name="The Broad Institute Genome Sequencing Center for Infectious Disease"/>
            <person name="Wu L."/>
            <person name="Ma J."/>
        </authorList>
    </citation>
    <scope>NUCLEOTIDE SEQUENCE [LARGE SCALE GENOMIC DNA]</scope>
    <source>
        <strain evidence="2 3">JCM 3325</strain>
    </source>
</reference>
<keyword evidence="3" id="KW-1185">Reference proteome</keyword>
<sequence>MSEDILDLPAAWSRRLHPRRGGAAVPAVTVDTAAGAAAAKLVGGAEAGSAIKASLRSPDSEPEAVDAGRRHLAGDTTPLGAAVLAAIVVGRRSEGYIRVFEQFTDSWITDHGLPFAACALTEMTRLSAGFYYRGYHNVDPKAVTFLRPDEHSYQFWQARHAVRKVRALLVATGGDEYEETGKRLADHRGAPPQQAMASYLVPTRLDWVEECCANAPSSGWHFAFWPLWCALSSPEHLDLLGARLPFGFAEAQTDILATVLEGVGPSIAPHLVKALDDDHIDADGRKLLLQTLGMLPTDEAFQSLVERIEAPHVQAAAAAASQRFPRRALRLLPPASAAKPAGLAAELLRGHVAAHDDLVEEVLPGLPDPARRALESIVQAMARSPEAPPEALPPVLASPPWAGRRKAAKPTIIAGLEPPDLRSVSWAAGERERWAADDGTRWRFQEPWPTMVRKFAKLGGYSQAGLFLHGPEDLVRPLLATWKPQHIWYAADWIRPIAARFGLDALPLVLRVAQAGPAESGNALLPFLDPEVAVLQARWLMRLKKGREHALAWFERHGLEAAMMLVPDALGKPGPVRANAEGALRLLAAAQGTAEVVEVARRYGDEAGEAVARLLASDPLEVLPARIPKLPDWADPLVLPQVLLRGRERALPGEAIGHLLTMLAMSKPDDPYPGVGIVRDACDPDSLAEFSWTVFRRWQMHDSPSKDGWALDQLARFGDDETVRRLTPVVRAWPGEGGHSKAVKGLDILAAIGTDTALMHLHGIAQKVKFKGLKTRAQEKIQQVAERLELTPEQLADRLVPDFGLDADGSMTLDYGPRRFTVGFDEQLKPYVTDEDGKRRKALPKPGAKDDEELAPAAYKRFAGLKKDVRTVAADQIRRLESAMVTGRRWTPEQFSELFMNHPLVWHIVRRLVWAAEHDGVTTLFRIAEDRTLADVDDDEISLPAGAEVRIPHPLRLAGRLDAWAEVFADYEIVQPLPQLGRAVHTLPEDGLSRFEKIKVPVGALLGLQRFGWERGEPQDAGVEAWMTRPLGSGRHATLWLNPGIVAGHPDAFPEQTIESVEVGDSPYGRWWYGDTGEAVTDLDPVDLSELLAVLTALSDSALP</sequence>
<evidence type="ECO:0000313" key="3">
    <source>
        <dbReference type="Proteomes" id="UP001501231"/>
    </source>
</evidence>
<dbReference type="Pfam" id="PF13569">
    <property type="entry name" value="DUF4132"/>
    <property type="match status" value="1"/>
</dbReference>
<dbReference type="InterPro" id="IPR025406">
    <property type="entry name" value="DUF4132"/>
</dbReference>
<proteinExistence type="predicted"/>
<feature type="domain" description="DUF4132" evidence="1">
    <location>
        <begin position="837"/>
        <end position="1013"/>
    </location>
</feature>
<name>A0ABN3KHF8_9ACTN</name>
<dbReference type="RefSeq" id="WP_344598659.1">
    <property type="nucleotide sequence ID" value="NZ_BAAARW010000050.1"/>
</dbReference>
<comment type="caution">
    <text evidence="2">The sequence shown here is derived from an EMBL/GenBank/DDBJ whole genome shotgun (WGS) entry which is preliminary data.</text>
</comment>
<gene>
    <name evidence="2" type="ORF">GCM10010191_94740</name>
</gene>
<evidence type="ECO:0000313" key="2">
    <source>
        <dbReference type="EMBL" id="GAA2459512.1"/>
    </source>
</evidence>